<evidence type="ECO:0000313" key="11">
    <source>
        <dbReference type="Proteomes" id="UP000199031"/>
    </source>
</evidence>
<dbReference type="FunFam" id="3.20.20.70:FF:000024">
    <property type="entry name" value="Indole-3-glycerol phosphate synthase"/>
    <property type="match status" value="1"/>
</dbReference>
<evidence type="ECO:0000256" key="2">
    <source>
        <dbReference type="ARBA" id="ARBA00004696"/>
    </source>
</evidence>
<dbReference type="InterPro" id="IPR011060">
    <property type="entry name" value="RibuloseP-bd_barrel"/>
</dbReference>
<dbReference type="NCBIfam" id="NF001377">
    <property type="entry name" value="PRK00278.2-4"/>
    <property type="match status" value="1"/>
</dbReference>
<keyword evidence="5" id="KW-0210">Decarboxylase</keyword>
<evidence type="ECO:0000313" key="10">
    <source>
        <dbReference type="EMBL" id="SFQ29448.1"/>
    </source>
</evidence>
<dbReference type="UniPathway" id="UPA00035">
    <property type="reaction ID" value="UER00043"/>
</dbReference>
<dbReference type="InterPro" id="IPR013798">
    <property type="entry name" value="Indole-3-glycerol_P_synth_dom"/>
</dbReference>
<dbReference type="EMBL" id="FOXQ01000008">
    <property type="protein sequence ID" value="SFQ29448.1"/>
    <property type="molecule type" value="Genomic_DNA"/>
</dbReference>
<keyword evidence="4" id="KW-0028">Amino-acid biosynthesis</keyword>
<evidence type="ECO:0000256" key="6">
    <source>
        <dbReference type="ARBA" id="ARBA00022822"/>
    </source>
</evidence>
<dbReference type="GO" id="GO:0004640">
    <property type="term" value="F:phosphoribosylanthranilate isomerase activity"/>
    <property type="evidence" value="ECO:0007669"/>
    <property type="project" value="TreeGrafter"/>
</dbReference>
<protein>
    <recommendedName>
        <fullName evidence="3">indole-3-glycerol-phosphate synthase</fullName>
        <ecNumber evidence="3">4.1.1.48</ecNumber>
    </recommendedName>
</protein>
<name>A0A1I5XBV0_9BACT</name>
<dbReference type="SUPFAM" id="SSF51366">
    <property type="entry name" value="Ribulose-phoshate binding barrel"/>
    <property type="match status" value="1"/>
</dbReference>
<keyword evidence="11" id="KW-1185">Reference proteome</keyword>
<evidence type="ECO:0000256" key="7">
    <source>
        <dbReference type="ARBA" id="ARBA00023141"/>
    </source>
</evidence>
<evidence type="ECO:0000256" key="1">
    <source>
        <dbReference type="ARBA" id="ARBA00001633"/>
    </source>
</evidence>
<keyword evidence="6" id="KW-0822">Tryptophan biosynthesis</keyword>
<dbReference type="AlphaFoldDB" id="A0A1I5XBV0"/>
<reference evidence="10 11" key="1">
    <citation type="submission" date="2016-10" db="EMBL/GenBank/DDBJ databases">
        <authorList>
            <person name="de Groot N.N."/>
        </authorList>
    </citation>
    <scope>NUCLEOTIDE SEQUENCE [LARGE SCALE GENOMIC DNA]</scope>
    <source>
        <strain evidence="10 11">DSM 28286</strain>
    </source>
</reference>
<dbReference type="InterPro" id="IPR001468">
    <property type="entry name" value="Indole-3-GlycerolPSynthase_CS"/>
</dbReference>
<evidence type="ECO:0000256" key="3">
    <source>
        <dbReference type="ARBA" id="ARBA00012362"/>
    </source>
</evidence>
<dbReference type="OrthoDB" id="9804217at2"/>
<keyword evidence="7" id="KW-0057">Aromatic amino acid biosynthesis</keyword>
<comment type="pathway">
    <text evidence="2">Amino-acid biosynthesis; L-tryptophan biosynthesis; L-tryptophan from chorismate: step 4/5.</text>
</comment>
<proteinExistence type="predicted"/>
<dbReference type="InterPro" id="IPR013785">
    <property type="entry name" value="Aldolase_TIM"/>
</dbReference>
<evidence type="ECO:0000256" key="5">
    <source>
        <dbReference type="ARBA" id="ARBA00022793"/>
    </source>
</evidence>
<gene>
    <name evidence="10" type="ORF">SAMN05444277_10878</name>
</gene>
<dbReference type="PROSITE" id="PS00614">
    <property type="entry name" value="IGPS"/>
    <property type="match status" value="1"/>
</dbReference>
<feature type="domain" description="Indole-3-glycerol phosphate synthase" evidence="9">
    <location>
        <begin position="4"/>
        <end position="249"/>
    </location>
</feature>
<evidence type="ECO:0000259" key="9">
    <source>
        <dbReference type="Pfam" id="PF00218"/>
    </source>
</evidence>
<evidence type="ECO:0000256" key="8">
    <source>
        <dbReference type="ARBA" id="ARBA00023239"/>
    </source>
</evidence>
<dbReference type="CDD" id="cd00331">
    <property type="entry name" value="IGPS"/>
    <property type="match status" value="1"/>
</dbReference>
<comment type="catalytic activity">
    <reaction evidence="1">
        <text>1-(2-carboxyphenylamino)-1-deoxy-D-ribulose 5-phosphate + H(+) = (1S,2R)-1-C-(indol-3-yl)glycerol 3-phosphate + CO2 + H2O</text>
        <dbReference type="Rhea" id="RHEA:23476"/>
        <dbReference type="ChEBI" id="CHEBI:15377"/>
        <dbReference type="ChEBI" id="CHEBI:15378"/>
        <dbReference type="ChEBI" id="CHEBI:16526"/>
        <dbReference type="ChEBI" id="CHEBI:58613"/>
        <dbReference type="ChEBI" id="CHEBI:58866"/>
        <dbReference type="EC" id="4.1.1.48"/>
    </reaction>
</comment>
<dbReference type="RefSeq" id="WP_090659392.1">
    <property type="nucleotide sequence ID" value="NZ_FOXQ01000008.1"/>
</dbReference>
<dbReference type="InterPro" id="IPR045186">
    <property type="entry name" value="Indole-3-glycerol_P_synth"/>
</dbReference>
<evidence type="ECO:0000256" key="4">
    <source>
        <dbReference type="ARBA" id="ARBA00022605"/>
    </source>
</evidence>
<accession>A0A1I5XBV0</accession>
<dbReference type="Gene3D" id="3.20.20.70">
    <property type="entry name" value="Aldolase class I"/>
    <property type="match status" value="1"/>
</dbReference>
<dbReference type="PANTHER" id="PTHR22854:SF2">
    <property type="entry name" value="INDOLE-3-GLYCEROL-PHOSPHATE SYNTHASE"/>
    <property type="match status" value="1"/>
</dbReference>
<dbReference type="GO" id="GO:0000162">
    <property type="term" value="P:L-tryptophan biosynthetic process"/>
    <property type="evidence" value="ECO:0007669"/>
    <property type="project" value="UniProtKB-UniPathway"/>
</dbReference>
<sequence length="267" mass="29920">MNILQTIIEKKKLEVAEKKSIMDIDFLKSLNKNFDTKGLSLKQRLLNGQPNIIAEFKRKSPSKGWINQHIHIGEVVPAYEEYGAAASSILTDEDFFGGNIEELKIARLEVEIPLLRKDFIIDEFQLYEAKAYGADVILLIAACLTKEHVKQLAVKAKELNLEVLLELHAAEETGHICDEADIIGINNRNLETFVTDIQTSKDLIKLLPADRPVISESGISDIETIIALHNLGFTGFLIGENFMKASKPAVAFAEFMKALKKQKKLVF</sequence>
<dbReference type="EC" id="4.1.1.48" evidence="3"/>
<dbReference type="STRING" id="1465490.SAMN05444277_10878"/>
<dbReference type="PANTHER" id="PTHR22854">
    <property type="entry name" value="TRYPTOPHAN BIOSYNTHESIS PROTEIN"/>
    <property type="match status" value="1"/>
</dbReference>
<dbReference type="GO" id="GO:0004425">
    <property type="term" value="F:indole-3-glycerol-phosphate synthase activity"/>
    <property type="evidence" value="ECO:0007669"/>
    <property type="project" value="UniProtKB-EC"/>
</dbReference>
<dbReference type="Proteomes" id="UP000199031">
    <property type="component" value="Unassembled WGS sequence"/>
</dbReference>
<dbReference type="Pfam" id="PF00218">
    <property type="entry name" value="IGPS"/>
    <property type="match status" value="1"/>
</dbReference>
<organism evidence="10 11">
    <name type="scientific">Parafilimonas terrae</name>
    <dbReference type="NCBI Taxonomy" id="1465490"/>
    <lineage>
        <taxon>Bacteria</taxon>
        <taxon>Pseudomonadati</taxon>
        <taxon>Bacteroidota</taxon>
        <taxon>Chitinophagia</taxon>
        <taxon>Chitinophagales</taxon>
        <taxon>Chitinophagaceae</taxon>
        <taxon>Parafilimonas</taxon>
    </lineage>
</organism>
<keyword evidence="8" id="KW-0456">Lyase</keyword>